<dbReference type="SUPFAM" id="SSF53041">
    <property type="entry name" value="Resolvase-like"/>
    <property type="match status" value="1"/>
</dbReference>
<dbReference type="EMBL" id="CP063194">
    <property type="protein sequence ID" value="WCZ38510.1"/>
    <property type="molecule type" value="Genomic_DNA"/>
</dbReference>
<protein>
    <recommendedName>
        <fullName evidence="1">Resolvase/invertase-type recombinase catalytic domain-containing protein</fullName>
    </recommendedName>
</protein>
<reference evidence="2 3" key="1">
    <citation type="submission" date="2020-10" db="EMBL/GenBank/DDBJ databases">
        <title>Complete genome sequence of Corynebacterium jeddahense DSM 45997, type strain of Corynebacterium jeddahense.</title>
        <authorList>
            <person name="Busche T."/>
            <person name="Kalinowski J."/>
            <person name="Ruckert C."/>
        </authorList>
    </citation>
    <scope>NUCLEOTIDE SEQUENCE [LARGE SCALE GENOMIC DNA]</scope>
    <source>
        <strain evidence="2 3">DSM 45997</strain>
    </source>
</reference>
<keyword evidence="3" id="KW-1185">Reference proteome</keyword>
<evidence type="ECO:0000313" key="2">
    <source>
        <dbReference type="EMBL" id="WCZ38510.1"/>
    </source>
</evidence>
<evidence type="ECO:0000259" key="1">
    <source>
        <dbReference type="Pfam" id="PF00239"/>
    </source>
</evidence>
<proteinExistence type="predicted"/>
<evidence type="ECO:0000313" key="3">
    <source>
        <dbReference type="Proteomes" id="UP001218071"/>
    </source>
</evidence>
<sequence>MNGLAIERQREDCEAIAKQRGGTVVHTYVNQSISASKKDVERPDYDAMVASLKRGELDAIIC</sequence>
<accession>A0ABY7UIL2</accession>
<dbReference type="Pfam" id="PF00239">
    <property type="entry name" value="Resolvase"/>
    <property type="match status" value="1"/>
</dbReference>
<gene>
    <name evidence="2" type="ORF">CJEDD_04485</name>
</gene>
<dbReference type="Gene3D" id="3.40.50.1390">
    <property type="entry name" value="Resolvase, N-terminal catalytic domain"/>
    <property type="match status" value="1"/>
</dbReference>
<dbReference type="InterPro" id="IPR006119">
    <property type="entry name" value="Resolv_N"/>
</dbReference>
<dbReference type="InterPro" id="IPR036162">
    <property type="entry name" value="Resolvase-like_N_sf"/>
</dbReference>
<feature type="domain" description="Resolvase/invertase-type recombinase catalytic" evidence="1">
    <location>
        <begin position="5"/>
        <end position="62"/>
    </location>
</feature>
<organism evidence="2 3">
    <name type="scientific">Corynebacterium jeddahense</name>
    <dbReference type="NCBI Taxonomy" id="1414719"/>
    <lineage>
        <taxon>Bacteria</taxon>
        <taxon>Bacillati</taxon>
        <taxon>Actinomycetota</taxon>
        <taxon>Actinomycetes</taxon>
        <taxon>Mycobacteriales</taxon>
        <taxon>Corynebacteriaceae</taxon>
        <taxon>Corynebacterium</taxon>
    </lineage>
</organism>
<name>A0ABY7UIL2_9CORY</name>
<dbReference type="Proteomes" id="UP001218071">
    <property type="component" value="Chromosome"/>
</dbReference>